<accession>A0A7Z8P1E7</accession>
<dbReference type="Pfam" id="PF00383">
    <property type="entry name" value="dCMP_cyt_deam_1"/>
    <property type="match status" value="1"/>
</dbReference>
<evidence type="ECO:0000259" key="5">
    <source>
        <dbReference type="PROSITE" id="PS51747"/>
    </source>
</evidence>
<evidence type="ECO:0000256" key="3">
    <source>
        <dbReference type="ARBA" id="ARBA00022801"/>
    </source>
</evidence>
<organism evidence="6 7">
    <name type="scientific">Methanolobus vulcani</name>
    <dbReference type="NCBI Taxonomy" id="38026"/>
    <lineage>
        <taxon>Archaea</taxon>
        <taxon>Methanobacteriati</taxon>
        <taxon>Methanobacteriota</taxon>
        <taxon>Stenosarchaea group</taxon>
        <taxon>Methanomicrobia</taxon>
        <taxon>Methanosarcinales</taxon>
        <taxon>Methanosarcinaceae</taxon>
        <taxon>Methanolobus</taxon>
    </lineage>
</organism>
<dbReference type="Gene3D" id="3.40.140.10">
    <property type="entry name" value="Cytidine Deaminase, domain 2"/>
    <property type="match status" value="1"/>
</dbReference>
<dbReference type="InterPro" id="IPR016192">
    <property type="entry name" value="APOBEC/CMP_deaminase_Zn-bd"/>
</dbReference>
<sequence length="154" mass="17576">MDNFMQAAIDEAREGMEHNHGGPFGAIVVKDGKIVSRAHNKVLLTNDPTAHAEVLAIRQASEVLEKFDLSDCEIYTSSQPCPMCLAAIYWARIKKIYFGTNKEDVAAIGFDDSLFYKLIRGEEEEETLEIVNIDRKECLELLKEWDEKSDKRMY</sequence>
<dbReference type="InterPro" id="IPR016193">
    <property type="entry name" value="Cytidine_deaminase-like"/>
</dbReference>
<evidence type="ECO:0000256" key="4">
    <source>
        <dbReference type="ARBA" id="ARBA00022833"/>
    </source>
</evidence>
<name>A0A7Z8P1E7_9EURY</name>
<dbReference type="SUPFAM" id="SSF53927">
    <property type="entry name" value="Cytidine deaminase-like"/>
    <property type="match status" value="1"/>
</dbReference>
<dbReference type="PROSITE" id="PS51747">
    <property type="entry name" value="CYT_DCMP_DEAMINASES_2"/>
    <property type="match status" value="1"/>
</dbReference>
<dbReference type="RefSeq" id="WP_154810841.1">
    <property type="nucleotide sequence ID" value="NZ_VIAQ01000020.1"/>
</dbReference>
<keyword evidence="2" id="KW-0479">Metal-binding</keyword>
<proteinExistence type="inferred from homology"/>
<dbReference type="FunFam" id="3.40.140.10:FF:000011">
    <property type="entry name" value="tRNA-specific adenosine deaminase"/>
    <property type="match status" value="1"/>
</dbReference>
<dbReference type="AlphaFoldDB" id="A0A7Z8P1E7"/>
<evidence type="ECO:0000313" key="7">
    <source>
        <dbReference type="Proteomes" id="UP000319335"/>
    </source>
</evidence>
<dbReference type="CDD" id="cd01285">
    <property type="entry name" value="nucleoside_deaminase"/>
    <property type="match status" value="1"/>
</dbReference>
<dbReference type="InterPro" id="IPR002125">
    <property type="entry name" value="CMP_dCMP_dom"/>
</dbReference>
<dbReference type="GO" id="GO:0006152">
    <property type="term" value="P:purine nucleoside catabolic process"/>
    <property type="evidence" value="ECO:0007669"/>
    <property type="project" value="TreeGrafter"/>
</dbReference>
<evidence type="ECO:0000256" key="2">
    <source>
        <dbReference type="ARBA" id="ARBA00022723"/>
    </source>
</evidence>
<dbReference type="PANTHER" id="PTHR11079:SF161">
    <property type="entry name" value="CMP_DCMP-TYPE DEAMINASE DOMAIN-CONTAINING PROTEIN"/>
    <property type="match status" value="1"/>
</dbReference>
<keyword evidence="3" id="KW-0378">Hydrolase</keyword>
<dbReference type="Proteomes" id="UP000319335">
    <property type="component" value="Unassembled WGS sequence"/>
</dbReference>
<dbReference type="GO" id="GO:0008270">
    <property type="term" value="F:zinc ion binding"/>
    <property type="evidence" value="ECO:0007669"/>
    <property type="project" value="InterPro"/>
</dbReference>
<dbReference type="PROSITE" id="PS00903">
    <property type="entry name" value="CYT_DCMP_DEAMINASES_1"/>
    <property type="match status" value="1"/>
</dbReference>
<evidence type="ECO:0000313" key="6">
    <source>
        <dbReference type="EMBL" id="TQD23527.1"/>
    </source>
</evidence>
<feature type="domain" description="CMP/dCMP-type deaminase" evidence="5">
    <location>
        <begin position="1"/>
        <end position="122"/>
    </location>
</feature>
<dbReference type="OrthoDB" id="7284at2157"/>
<comment type="similarity">
    <text evidence="1">Belongs to the cytidine and deoxycytidylate deaminase family.</text>
</comment>
<keyword evidence="7" id="KW-1185">Reference proteome</keyword>
<dbReference type="EMBL" id="VIAQ01000020">
    <property type="protein sequence ID" value="TQD23527.1"/>
    <property type="molecule type" value="Genomic_DNA"/>
</dbReference>
<protein>
    <submittedName>
        <fullName evidence="6">Nucleoside deaminase</fullName>
    </submittedName>
</protein>
<dbReference type="PANTHER" id="PTHR11079">
    <property type="entry name" value="CYTOSINE DEAMINASE FAMILY MEMBER"/>
    <property type="match status" value="1"/>
</dbReference>
<comment type="caution">
    <text evidence="6">The sequence shown here is derived from an EMBL/GenBank/DDBJ whole genome shotgun (WGS) entry which is preliminary data.</text>
</comment>
<dbReference type="GO" id="GO:0047974">
    <property type="term" value="F:guanosine deaminase activity"/>
    <property type="evidence" value="ECO:0007669"/>
    <property type="project" value="TreeGrafter"/>
</dbReference>
<reference evidence="6 7" key="1">
    <citation type="submission" date="2019-06" db="EMBL/GenBank/DDBJ databases">
        <title>Draft genome sequence of Methanolobus vulcani B1d.</title>
        <authorList>
            <person name="Creighbaum A.J."/>
            <person name="Ticak T."/>
            <person name="Hariraju D."/>
            <person name="Arivett B.A."/>
            <person name="Ferguson D.J.Jr."/>
        </authorList>
    </citation>
    <scope>NUCLEOTIDE SEQUENCE [LARGE SCALE GENOMIC DNA]</scope>
    <source>
        <strain evidence="6 7">B1d</strain>
    </source>
</reference>
<evidence type="ECO:0000256" key="1">
    <source>
        <dbReference type="ARBA" id="ARBA00006576"/>
    </source>
</evidence>
<keyword evidence="4" id="KW-0862">Zinc</keyword>
<gene>
    <name evidence="6" type="ORF">FKV42_13460</name>
</gene>